<dbReference type="WBParaSite" id="nRc.2.0.1.t22170-RA">
    <property type="protein sequence ID" value="nRc.2.0.1.t22170-RA"/>
    <property type="gene ID" value="nRc.2.0.1.g22170"/>
</dbReference>
<keyword evidence="2" id="KW-1185">Reference proteome</keyword>
<evidence type="ECO:0000313" key="2">
    <source>
        <dbReference type="Proteomes" id="UP000887565"/>
    </source>
</evidence>
<feature type="compositionally biased region" description="Polar residues" evidence="1">
    <location>
        <begin position="29"/>
        <end position="43"/>
    </location>
</feature>
<name>A0A915J7Q4_ROMCU</name>
<protein>
    <submittedName>
        <fullName evidence="3">Uncharacterized protein</fullName>
    </submittedName>
</protein>
<feature type="region of interest" description="Disordered" evidence="1">
    <location>
        <begin position="17"/>
        <end position="43"/>
    </location>
</feature>
<evidence type="ECO:0000313" key="3">
    <source>
        <dbReference type="WBParaSite" id="nRc.2.0.1.t22170-RA"/>
    </source>
</evidence>
<organism evidence="2 3">
    <name type="scientific">Romanomermis culicivorax</name>
    <name type="common">Nematode worm</name>
    <dbReference type="NCBI Taxonomy" id="13658"/>
    <lineage>
        <taxon>Eukaryota</taxon>
        <taxon>Metazoa</taxon>
        <taxon>Ecdysozoa</taxon>
        <taxon>Nematoda</taxon>
        <taxon>Enoplea</taxon>
        <taxon>Dorylaimia</taxon>
        <taxon>Mermithida</taxon>
        <taxon>Mermithoidea</taxon>
        <taxon>Mermithidae</taxon>
        <taxon>Romanomermis</taxon>
    </lineage>
</organism>
<proteinExistence type="predicted"/>
<sequence length="64" mass="7323">MFATTFWLPKDLQMMTNPQSNMKKMPFSSHHTNPSKSLSNNCTTKQGKIQSLMRFIPGQSCDWG</sequence>
<reference evidence="3" key="1">
    <citation type="submission" date="2022-11" db="UniProtKB">
        <authorList>
            <consortium name="WormBaseParasite"/>
        </authorList>
    </citation>
    <scope>IDENTIFICATION</scope>
</reference>
<evidence type="ECO:0000256" key="1">
    <source>
        <dbReference type="SAM" id="MobiDB-lite"/>
    </source>
</evidence>
<dbReference type="AlphaFoldDB" id="A0A915J7Q4"/>
<dbReference type="Proteomes" id="UP000887565">
    <property type="component" value="Unplaced"/>
</dbReference>
<accession>A0A915J7Q4</accession>